<keyword evidence="1" id="KW-0418">Kinase</keyword>
<evidence type="ECO:0000313" key="2">
    <source>
        <dbReference type="Proteomes" id="UP001320706"/>
    </source>
</evidence>
<protein>
    <submittedName>
        <fullName evidence="1">Serine/threonine kinase</fullName>
        <ecNumber evidence="1">2.7.11.1</ecNumber>
    </submittedName>
</protein>
<gene>
    <name evidence="1" type="primary">PKC1_2</name>
    <name evidence="1" type="ORF">M8818_001342</name>
</gene>
<organism evidence="1 2">
    <name type="scientific">Zalaria obscura</name>
    <dbReference type="NCBI Taxonomy" id="2024903"/>
    <lineage>
        <taxon>Eukaryota</taxon>
        <taxon>Fungi</taxon>
        <taxon>Dikarya</taxon>
        <taxon>Ascomycota</taxon>
        <taxon>Pezizomycotina</taxon>
        <taxon>Dothideomycetes</taxon>
        <taxon>Dothideomycetidae</taxon>
        <taxon>Dothideales</taxon>
        <taxon>Zalariaceae</taxon>
        <taxon>Zalaria</taxon>
    </lineage>
</organism>
<evidence type="ECO:0000313" key="1">
    <source>
        <dbReference type="EMBL" id="KAK8217584.1"/>
    </source>
</evidence>
<dbReference type="EC" id="2.7.11.1" evidence="1"/>
<comment type="caution">
    <text evidence="1">The sequence shown here is derived from an EMBL/GenBank/DDBJ whole genome shotgun (WGS) entry which is preliminary data.</text>
</comment>
<sequence length="610" mass="67644">MGNSSGKPVVFTDEVSLDHFRLLRVVGKGAFGKVRIVERKDTGLTFALKYIRKDEVIRSESVRNMIRERRMLEHLNHPFLCNLRYSFQDVEYLYIVVDLMTGGDLRFHISRKSFTEEAIRFWISELGCALRYIHGQGICHRDVKPDNVLLDSDGHVHLADFNVATDLTPGKPLTSRSGTLAYLAPEVYRGKGYGSEVDWWSLGVLFYECIYNKRPFEGHHHDQLAQNIMKADPPFPVTSPPVSMVCMHAISSLLERDKTQRIGAASFESFTDNPFFREIDFEALERKEIEPIFRPSSEKTNFDATYDLEELLLEEAPLEARSRKQKPRAELRADATDQERRADELHRMVETMFEPFNYTTAPEQRSVSGPAKAGPNTNISHSPAVTGSTEPEAHPIEAPTPRRVTPHTSLQAQQGETSRIQHTSSKSQSIPTSRSQTPHSASRTRSSTHSPNGSPPLPSAAISDGYATSPTGQGYFPPVPGSSTEPPMPPVPAAPQVQKVRAIRYDDTVSTGAPTSNPKPQPGSVRQHRPRGSTRSMSAGGGVQVVLNETGSWSEMANQASGLVAPAEEHRKGTMLGFLSRKKGRDRSPKAKERERGVLGKEGARVVVGS</sequence>
<keyword evidence="2" id="KW-1185">Reference proteome</keyword>
<reference evidence="1" key="1">
    <citation type="submission" date="2024-02" db="EMBL/GenBank/DDBJ databases">
        <title>Metagenome Assembled Genome of Zalaria obscura JY119.</title>
        <authorList>
            <person name="Vighnesh L."/>
            <person name="Jagadeeshwari U."/>
            <person name="Venkata Ramana C."/>
            <person name="Sasikala C."/>
        </authorList>
    </citation>
    <scope>NUCLEOTIDE SEQUENCE</scope>
    <source>
        <strain evidence="1">JY119</strain>
    </source>
</reference>
<accession>A0ACC3SLE3</accession>
<dbReference type="EMBL" id="JAMKPW020000005">
    <property type="protein sequence ID" value="KAK8217584.1"/>
    <property type="molecule type" value="Genomic_DNA"/>
</dbReference>
<name>A0ACC3SLE3_9PEZI</name>
<dbReference type="Proteomes" id="UP001320706">
    <property type="component" value="Unassembled WGS sequence"/>
</dbReference>
<keyword evidence="1" id="KW-0808">Transferase</keyword>
<proteinExistence type="predicted"/>